<dbReference type="Proteomes" id="UP000051494">
    <property type="component" value="Unassembled WGS sequence"/>
</dbReference>
<evidence type="ECO:0000313" key="3">
    <source>
        <dbReference type="EMBL" id="MCS5708480.1"/>
    </source>
</evidence>
<evidence type="ECO:0000256" key="1">
    <source>
        <dbReference type="SAM" id="Phobius"/>
    </source>
</evidence>
<feature type="transmembrane region" description="Helical" evidence="1">
    <location>
        <begin position="508"/>
        <end position="528"/>
    </location>
</feature>
<proteinExistence type="predicted"/>
<keyword evidence="4" id="KW-1185">Reference proteome</keyword>
<accession>A0A0Q9YH80</accession>
<keyword evidence="1" id="KW-0812">Transmembrane</keyword>
<evidence type="ECO:0000313" key="4">
    <source>
        <dbReference type="Proteomes" id="UP000051494"/>
    </source>
</evidence>
<sequence length="540" mass="61391">MISNASLANTPPHTTDTQLVAFNHSYSQLPSVMATLSSPAITSHDMSAEEFQVRLNNIAALMEWRANNIGYAFGVQLGHMIGTRACTDDGYSSVQSASYFEEYDTVDMEEGTENEDNIQTNALVIRETTPQQQDNFSSDPNPLHSFWHASINSIDGHFSSMRQRLNSVVQGAVDTTCRTIKNVYERVLIHATEPLQFTFKQMKKYENLKGSILPKPKAIQFVTANDPEGVFAADGHVNRFNEASLYQQGYRLYREPISSAEQICKILFTDYRGKKFDFISIEGHGSTYYVEFSRNMGDNDPKLTAKNIRKQLHCLPQYMHERSKITFRSCSTGAFSKLPYYNKLLEEDLVFTVKDYFQSGIDYLLYGNQDNLATATYRFLSKTNPGIEISAPGLNTYGSYVHSIEPFDVVSPSRLNGQYYANSNLIYNKHSIALIDKLRELSEFDPENSHIAFLDDANLKVEWIKKIQPDIHELKMALKLNMRDKRVQDEYLYGQIYLDANTMILQMMFTYAGQLVLTLSAGLAVNYARKKLRPAKVNKV</sequence>
<organism evidence="2">
    <name type="scientific">Candidatus Berkiella cookevillensis</name>
    <dbReference type="NCBI Taxonomy" id="437022"/>
    <lineage>
        <taxon>Bacteria</taxon>
        <taxon>Pseudomonadati</taxon>
        <taxon>Pseudomonadota</taxon>
        <taxon>Gammaproteobacteria</taxon>
        <taxon>Candidatus Berkiellales</taxon>
        <taxon>Candidatus Berkiellaceae</taxon>
        <taxon>Candidatus Berkiella</taxon>
    </lineage>
</organism>
<reference evidence="3" key="2">
    <citation type="journal article" date="2016" name="Genome Announc.">
        <title>Draft Genome Sequences of Two Novel Amoeba-Resistant Intranuclear Bacteria, 'Candidatus Berkiella cookevillensis' and 'Candidatus Berkiella aquae'.</title>
        <authorList>
            <person name="Mehari Y.T."/>
            <person name="Arivett B.A."/>
            <person name="Farone A.L."/>
            <person name="Gunderson J.H."/>
            <person name="Farone M.B."/>
        </authorList>
    </citation>
    <scope>NUCLEOTIDE SEQUENCE</scope>
    <source>
        <strain evidence="3">CC99</strain>
    </source>
</reference>
<reference evidence="3" key="3">
    <citation type="submission" date="2021-06" db="EMBL/GenBank/DDBJ databases">
        <title>Genomic Description and Analysis of Intracellular Bacteria, Candidatus Berkiella cookevillensis and Candidatus Berkiella aquae.</title>
        <authorList>
            <person name="Kidane D.T."/>
            <person name="Mehari Y.T."/>
            <person name="Rice F.C."/>
            <person name="Arivett B.A."/>
            <person name="Farone A.L."/>
            <person name="Berk S.G."/>
            <person name="Farone M.B."/>
        </authorList>
    </citation>
    <scope>NUCLEOTIDE SEQUENCE</scope>
    <source>
        <strain evidence="3">CC99</strain>
    </source>
</reference>
<dbReference type="RefSeq" id="WP_057622659.1">
    <property type="nucleotide sequence ID" value="NZ_LKHV02000001.1"/>
</dbReference>
<dbReference type="EMBL" id="LKHV02000001">
    <property type="protein sequence ID" value="MCS5708480.1"/>
    <property type="molecule type" value="Genomic_DNA"/>
</dbReference>
<comment type="caution">
    <text evidence="2">The sequence shown here is derived from an EMBL/GenBank/DDBJ whole genome shotgun (WGS) entry which is preliminary data.</text>
</comment>
<name>A0A0Q9YH80_9GAMM</name>
<keyword evidence="1" id="KW-1133">Transmembrane helix</keyword>
<reference evidence="2" key="1">
    <citation type="submission" date="2015-09" db="EMBL/GenBank/DDBJ databases">
        <title>Draft Genome Sequences of Two Novel Amoeba-resistant Intranuclear Bacteria, Candidatus Berkiella cookevillensis and Candidatus Berkiella aquae.</title>
        <authorList>
            <person name="Mehari Y.T."/>
            <person name="Arivett B.A."/>
            <person name="Farone A.L."/>
            <person name="Gunderson J.H."/>
            <person name="Farone M.B."/>
        </authorList>
    </citation>
    <scope>NUCLEOTIDE SEQUENCE [LARGE SCALE GENOMIC DNA]</scope>
    <source>
        <strain evidence="2">CC99</strain>
    </source>
</reference>
<keyword evidence="1" id="KW-0472">Membrane</keyword>
<evidence type="ECO:0000313" key="2">
    <source>
        <dbReference type="EMBL" id="KRG19942.1"/>
    </source>
</evidence>
<gene>
    <name evidence="2" type="ORF">CC99x_00163</name>
    <name evidence="3" type="ORF">CC99x_006115</name>
</gene>
<protein>
    <submittedName>
        <fullName evidence="2">Uncharacterized protein</fullName>
    </submittedName>
</protein>
<dbReference type="AlphaFoldDB" id="A0A0Q9YH80"/>
<dbReference type="OrthoDB" id="9803995at2"/>
<dbReference type="EMBL" id="LKHV01000001">
    <property type="protein sequence ID" value="KRG19942.1"/>
    <property type="molecule type" value="Genomic_DNA"/>
</dbReference>